<evidence type="ECO:0000313" key="1">
    <source>
        <dbReference type="EMBL" id="KAI3737096.1"/>
    </source>
</evidence>
<name>A0ACB9CS98_CICIN</name>
<proteinExistence type="predicted"/>
<protein>
    <submittedName>
        <fullName evidence="1">Uncharacterized protein</fullName>
    </submittedName>
</protein>
<keyword evidence="2" id="KW-1185">Reference proteome</keyword>
<organism evidence="1 2">
    <name type="scientific">Cichorium intybus</name>
    <name type="common">Chicory</name>
    <dbReference type="NCBI Taxonomy" id="13427"/>
    <lineage>
        <taxon>Eukaryota</taxon>
        <taxon>Viridiplantae</taxon>
        <taxon>Streptophyta</taxon>
        <taxon>Embryophyta</taxon>
        <taxon>Tracheophyta</taxon>
        <taxon>Spermatophyta</taxon>
        <taxon>Magnoliopsida</taxon>
        <taxon>eudicotyledons</taxon>
        <taxon>Gunneridae</taxon>
        <taxon>Pentapetalae</taxon>
        <taxon>asterids</taxon>
        <taxon>campanulids</taxon>
        <taxon>Asterales</taxon>
        <taxon>Asteraceae</taxon>
        <taxon>Cichorioideae</taxon>
        <taxon>Cichorieae</taxon>
        <taxon>Cichoriinae</taxon>
        <taxon>Cichorium</taxon>
    </lineage>
</organism>
<gene>
    <name evidence="1" type="ORF">L2E82_27091</name>
</gene>
<dbReference type="EMBL" id="CM042013">
    <property type="protein sequence ID" value="KAI3737096.1"/>
    <property type="molecule type" value="Genomic_DNA"/>
</dbReference>
<reference evidence="1 2" key="2">
    <citation type="journal article" date="2022" name="Mol. Ecol. Resour.">
        <title>The genomes of chicory, endive, great burdock and yacon provide insights into Asteraceae paleo-polyploidization history and plant inulin production.</title>
        <authorList>
            <person name="Fan W."/>
            <person name="Wang S."/>
            <person name="Wang H."/>
            <person name="Wang A."/>
            <person name="Jiang F."/>
            <person name="Liu H."/>
            <person name="Zhao H."/>
            <person name="Xu D."/>
            <person name="Zhang Y."/>
        </authorList>
    </citation>
    <scope>NUCLEOTIDE SEQUENCE [LARGE SCALE GENOMIC DNA]</scope>
    <source>
        <strain evidence="2">cv. Punajuju</strain>
        <tissue evidence="1">Leaves</tissue>
    </source>
</reference>
<dbReference type="Proteomes" id="UP001055811">
    <property type="component" value="Linkage Group LG05"/>
</dbReference>
<sequence length="68" mass="7770">MFVSIKNLFNDTFFWHTAQPKKLKRSGRGGDKEICCRLGYFNQNLRNSVLVSPPAVRGPEEKEKASIN</sequence>
<reference evidence="2" key="1">
    <citation type="journal article" date="2022" name="Mol. Ecol. Resour.">
        <title>The genomes of chicory, endive, great burdock and yacon provide insights into Asteraceae palaeo-polyploidization history and plant inulin production.</title>
        <authorList>
            <person name="Fan W."/>
            <person name="Wang S."/>
            <person name="Wang H."/>
            <person name="Wang A."/>
            <person name="Jiang F."/>
            <person name="Liu H."/>
            <person name="Zhao H."/>
            <person name="Xu D."/>
            <person name="Zhang Y."/>
        </authorList>
    </citation>
    <scope>NUCLEOTIDE SEQUENCE [LARGE SCALE GENOMIC DNA]</scope>
    <source>
        <strain evidence="2">cv. Punajuju</strain>
    </source>
</reference>
<accession>A0ACB9CS98</accession>
<evidence type="ECO:0000313" key="2">
    <source>
        <dbReference type="Proteomes" id="UP001055811"/>
    </source>
</evidence>
<comment type="caution">
    <text evidence="1">The sequence shown here is derived from an EMBL/GenBank/DDBJ whole genome shotgun (WGS) entry which is preliminary data.</text>
</comment>